<evidence type="ECO:0000256" key="5">
    <source>
        <dbReference type="ARBA" id="ARBA00022837"/>
    </source>
</evidence>
<keyword evidence="4" id="KW-0720">Serine protease</keyword>
<evidence type="ECO:0000259" key="7">
    <source>
        <dbReference type="PROSITE" id="PS50240"/>
    </source>
</evidence>
<keyword evidence="9" id="KW-1185">Reference proteome</keyword>
<dbReference type="SMART" id="SM00020">
    <property type="entry name" value="Tryp_SPc"/>
    <property type="match status" value="1"/>
</dbReference>
<dbReference type="AlphaFoldDB" id="A0AAV7D265"/>
<evidence type="ECO:0000256" key="1">
    <source>
        <dbReference type="ARBA" id="ARBA00022670"/>
    </source>
</evidence>
<organism evidence="8 9">
    <name type="scientific">Engystomops pustulosus</name>
    <name type="common">Tungara frog</name>
    <name type="synonym">Physalaemus pustulosus</name>
    <dbReference type="NCBI Taxonomy" id="76066"/>
    <lineage>
        <taxon>Eukaryota</taxon>
        <taxon>Metazoa</taxon>
        <taxon>Chordata</taxon>
        <taxon>Craniata</taxon>
        <taxon>Vertebrata</taxon>
        <taxon>Euteleostomi</taxon>
        <taxon>Amphibia</taxon>
        <taxon>Batrachia</taxon>
        <taxon>Anura</taxon>
        <taxon>Neobatrachia</taxon>
        <taxon>Hyloidea</taxon>
        <taxon>Leptodactylidae</taxon>
        <taxon>Leiuperinae</taxon>
        <taxon>Engystomops</taxon>
    </lineage>
</organism>
<keyword evidence="6" id="KW-1015">Disulfide bond</keyword>
<protein>
    <recommendedName>
        <fullName evidence="7">Peptidase S1 domain-containing protein</fullName>
    </recommendedName>
</protein>
<name>A0AAV7D265_ENGPU</name>
<keyword evidence="5" id="KW-0106">Calcium</keyword>
<dbReference type="InterPro" id="IPR001314">
    <property type="entry name" value="Peptidase_S1A"/>
</dbReference>
<dbReference type="Gene3D" id="2.40.10.10">
    <property type="entry name" value="Trypsin-like serine proteases"/>
    <property type="match status" value="2"/>
</dbReference>
<dbReference type="EMBL" id="WNYA01000002">
    <property type="protein sequence ID" value="KAG8590836.1"/>
    <property type="molecule type" value="Genomic_DNA"/>
</dbReference>
<feature type="domain" description="Peptidase S1" evidence="7">
    <location>
        <begin position="17"/>
        <end position="177"/>
    </location>
</feature>
<evidence type="ECO:0000256" key="3">
    <source>
        <dbReference type="ARBA" id="ARBA00022801"/>
    </source>
</evidence>
<dbReference type="GO" id="GO:0004252">
    <property type="term" value="F:serine-type endopeptidase activity"/>
    <property type="evidence" value="ECO:0007669"/>
    <property type="project" value="InterPro"/>
</dbReference>
<dbReference type="PRINTS" id="PR00722">
    <property type="entry name" value="CHYMOTRYPSIN"/>
</dbReference>
<dbReference type="PANTHER" id="PTHR24252">
    <property type="entry name" value="ACROSIN-RELATED"/>
    <property type="match status" value="1"/>
</dbReference>
<sequence>MYDSSNMTYPPIESRLIDQIIFNPHYNRRTKDSDIIMMHLESPVSYTDYIQPVCLPESQDIFPPGKNCTIAGWGLLGSQGPIPNILQEATVPLVSNEKCQQQLPRYNITNNMICAGYDEGGVDTCQGDSGGPLVCHIDNRWILVGVTSFGIGCAQPNSPGVYVRVTAFSDWIYNFIV</sequence>
<accession>A0AAV7D265</accession>
<evidence type="ECO:0000313" key="9">
    <source>
        <dbReference type="Proteomes" id="UP000824782"/>
    </source>
</evidence>
<evidence type="ECO:0000256" key="6">
    <source>
        <dbReference type="ARBA" id="ARBA00023157"/>
    </source>
</evidence>
<dbReference type="InterPro" id="IPR009003">
    <property type="entry name" value="Peptidase_S1_PA"/>
</dbReference>
<dbReference type="FunFam" id="2.40.10.10:FF:000003">
    <property type="entry name" value="Transmembrane serine protease 3"/>
    <property type="match status" value="1"/>
</dbReference>
<evidence type="ECO:0000256" key="4">
    <source>
        <dbReference type="ARBA" id="ARBA00022825"/>
    </source>
</evidence>
<dbReference type="GO" id="GO:0046872">
    <property type="term" value="F:metal ion binding"/>
    <property type="evidence" value="ECO:0007669"/>
    <property type="project" value="UniProtKB-KW"/>
</dbReference>
<dbReference type="InterPro" id="IPR033116">
    <property type="entry name" value="TRYPSIN_SER"/>
</dbReference>
<dbReference type="PROSITE" id="PS00135">
    <property type="entry name" value="TRYPSIN_SER"/>
    <property type="match status" value="1"/>
</dbReference>
<keyword evidence="2" id="KW-0479">Metal-binding</keyword>
<comment type="caution">
    <text evidence="8">The sequence shown here is derived from an EMBL/GenBank/DDBJ whole genome shotgun (WGS) entry which is preliminary data.</text>
</comment>
<dbReference type="SUPFAM" id="SSF50494">
    <property type="entry name" value="Trypsin-like serine proteases"/>
    <property type="match status" value="1"/>
</dbReference>
<dbReference type="InterPro" id="IPR043504">
    <property type="entry name" value="Peptidase_S1_PA_chymotrypsin"/>
</dbReference>
<keyword evidence="1" id="KW-0645">Protease</keyword>
<dbReference type="InterPro" id="IPR001254">
    <property type="entry name" value="Trypsin_dom"/>
</dbReference>
<gene>
    <name evidence="8" type="ORF">GDO81_006930</name>
</gene>
<evidence type="ECO:0000256" key="2">
    <source>
        <dbReference type="ARBA" id="ARBA00022723"/>
    </source>
</evidence>
<reference evidence="8" key="1">
    <citation type="thesis" date="2020" institute="ProQuest LLC" country="789 East Eisenhower Parkway, Ann Arbor, MI, USA">
        <title>Comparative Genomics and Chromosome Evolution.</title>
        <authorList>
            <person name="Mudd A.B."/>
        </authorList>
    </citation>
    <scope>NUCLEOTIDE SEQUENCE</scope>
    <source>
        <strain evidence="8">237g6f4</strain>
        <tissue evidence="8">Blood</tissue>
    </source>
</reference>
<proteinExistence type="predicted"/>
<dbReference type="Proteomes" id="UP000824782">
    <property type="component" value="Unassembled WGS sequence"/>
</dbReference>
<keyword evidence="3" id="KW-0378">Hydrolase</keyword>
<dbReference type="GO" id="GO:0006508">
    <property type="term" value="P:proteolysis"/>
    <property type="evidence" value="ECO:0007669"/>
    <property type="project" value="UniProtKB-KW"/>
</dbReference>
<dbReference type="CDD" id="cd00190">
    <property type="entry name" value="Tryp_SPc"/>
    <property type="match status" value="1"/>
</dbReference>
<dbReference type="Pfam" id="PF00089">
    <property type="entry name" value="Trypsin"/>
    <property type="match status" value="1"/>
</dbReference>
<dbReference type="PROSITE" id="PS50240">
    <property type="entry name" value="TRYPSIN_DOM"/>
    <property type="match status" value="1"/>
</dbReference>
<dbReference type="PANTHER" id="PTHR24252:SF16">
    <property type="entry name" value="TRANSMEMBRANE SERINE PROTEASE 15"/>
    <property type="match status" value="1"/>
</dbReference>
<evidence type="ECO:0000313" key="8">
    <source>
        <dbReference type="EMBL" id="KAG8590836.1"/>
    </source>
</evidence>